<dbReference type="EMBL" id="JBDZDV010000003">
    <property type="protein sequence ID" value="MET3110969.1"/>
    <property type="molecule type" value="Genomic_DNA"/>
</dbReference>
<reference evidence="1 2" key="1">
    <citation type="submission" date="2024-05" db="EMBL/GenBank/DDBJ databases">
        <title>Genomic Encyclopedia of Type Strains, Phase IV (KMG-IV): sequencing the most valuable type-strain genomes for metagenomic binning, comparative biology and taxonomic classification.</title>
        <authorList>
            <person name="Goeker M."/>
        </authorList>
    </citation>
    <scope>NUCLEOTIDE SEQUENCE [LARGE SCALE GENOMIC DNA]</scope>
    <source>
        <strain evidence="1 2">DSM 25286</strain>
    </source>
</reference>
<gene>
    <name evidence="1" type="ORF">ABHD89_001375</name>
</gene>
<evidence type="ECO:0000313" key="2">
    <source>
        <dbReference type="Proteomes" id="UP001549019"/>
    </source>
</evidence>
<keyword evidence="2" id="KW-1185">Reference proteome</keyword>
<name>A0ABV2E975_9STAP</name>
<accession>A0ABV2E975</accession>
<comment type="caution">
    <text evidence="1">The sequence shown here is derived from an EMBL/GenBank/DDBJ whole genome shotgun (WGS) entry which is preliminary data.</text>
</comment>
<organism evidence="1 2">
    <name type="scientific">Salinicoccus halitifaciens</name>
    <dbReference type="NCBI Taxonomy" id="1073415"/>
    <lineage>
        <taxon>Bacteria</taxon>
        <taxon>Bacillati</taxon>
        <taxon>Bacillota</taxon>
        <taxon>Bacilli</taxon>
        <taxon>Bacillales</taxon>
        <taxon>Staphylococcaceae</taxon>
        <taxon>Salinicoccus</taxon>
    </lineage>
</organism>
<evidence type="ECO:0000313" key="1">
    <source>
        <dbReference type="EMBL" id="MET3110969.1"/>
    </source>
</evidence>
<sequence>MELAAAISDKVSPDCTSCPFSEASALAAMIDETATAVPTDNNFFIKIFPPVFYPYILEILYLTDSFNVFLIAK</sequence>
<protein>
    <submittedName>
        <fullName evidence="1">Uncharacterized protein</fullName>
    </submittedName>
</protein>
<dbReference type="Proteomes" id="UP001549019">
    <property type="component" value="Unassembled WGS sequence"/>
</dbReference>
<proteinExistence type="predicted"/>